<keyword evidence="7 10" id="KW-0496">Mitochondrion</keyword>
<dbReference type="Pfam" id="PF01265">
    <property type="entry name" value="Cyto_heme_lyase"/>
    <property type="match status" value="1"/>
</dbReference>
<dbReference type="PROSITE" id="PS51257">
    <property type="entry name" value="PROKAR_LIPOPROTEIN"/>
    <property type="match status" value="1"/>
</dbReference>
<evidence type="ECO:0000256" key="9">
    <source>
        <dbReference type="ARBA" id="ARBA00023239"/>
    </source>
</evidence>
<evidence type="ECO:0000313" key="12">
    <source>
        <dbReference type="EMBL" id="CAE0301971.1"/>
    </source>
</evidence>
<dbReference type="InterPro" id="IPR000511">
    <property type="entry name" value="Holocyt_c/c1_synthase"/>
</dbReference>
<keyword evidence="6 10" id="KW-0408">Iron</keyword>
<evidence type="ECO:0000256" key="2">
    <source>
        <dbReference type="ARBA" id="ARBA00007255"/>
    </source>
</evidence>
<keyword evidence="3 10" id="KW-0349">Heme</keyword>
<evidence type="ECO:0000256" key="6">
    <source>
        <dbReference type="ARBA" id="ARBA00023004"/>
    </source>
</evidence>
<protein>
    <recommendedName>
        <fullName evidence="10">Holocytochrome c-type synthase</fullName>
        <ecNumber evidence="10">4.4.1.17</ecNumber>
    </recommendedName>
</protein>
<evidence type="ECO:0000256" key="5">
    <source>
        <dbReference type="ARBA" id="ARBA00022792"/>
    </source>
</evidence>
<evidence type="ECO:0000256" key="1">
    <source>
        <dbReference type="ARBA" id="ARBA00004273"/>
    </source>
</evidence>
<dbReference type="GO" id="GO:0046872">
    <property type="term" value="F:metal ion binding"/>
    <property type="evidence" value="ECO:0007669"/>
    <property type="project" value="UniProtKB-KW"/>
</dbReference>
<evidence type="ECO:0000256" key="11">
    <source>
        <dbReference type="SAM" id="MobiDB-lite"/>
    </source>
</evidence>
<comment type="function">
    <text evidence="10">Lyase that catalyzes the covalent linking of the heme group to the cytochrome C apoprotein to produce the mature functional cytochrome.</text>
</comment>
<proteinExistence type="inferred from homology"/>
<gene>
    <name evidence="12" type="ORF">SELO1098_LOCUS30827</name>
</gene>
<dbReference type="PANTHER" id="PTHR12743:SF8">
    <property type="entry name" value="PROTEIN HRI1"/>
    <property type="match status" value="1"/>
</dbReference>
<evidence type="ECO:0000256" key="3">
    <source>
        <dbReference type="ARBA" id="ARBA00022617"/>
    </source>
</evidence>
<dbReference type="EC" id="4.4.1.17" evidence="10"/>
<evidence type="ECO:0000256" key="7">
    <source>
        <dbReference type="ARBA" id="ARBA00023128"/>
    </source>
</evidence>
<dbReference type="GO" id="GO:0004408">
    <property type="term" value="F:holocytochrome-c synthase activity"/>
    <property type="evidence" value="ECO:0007669"/>
    <property type="project" value="UniProtKB-EC"/>
</dbReference>
<feature type="region of interest" description="Disordered" evidence="11">
    <location>
        <begin position="1"/>
        <end position="71"/>
    </location>
</feature>
<organism evidence="12">
    <name type="scientific">Spumella elongata</name>
    <dbReference type="NCBI Taxonomy" id="89044"/>
    <lineage>
        <taxon>Eukaryota</taxon>
        <taxon>Sar</taxon>
        <taxon>Stramenopiles</taxon>
        <taxon>Ochrophyta</taxon>
        <taxon>Chrysophyceae</taxon>
        <taxon>Chromulinales</taxon>
        <taxon>Chromulinaceae</taxon>
        <taxon>Spumella</taxon>
    </lineage>
</organism>
<feature type="compositionally biased region" description="Polar residues" evidence="11">
    <location>
        <begin position="32"/>
        <end position="44"/>
    </location>
</feature>
<dbReference type="AlphaFoldDB" id="A0A7S3HQN3"/>
<sequence length="426" mass="46587">MGSNSSKPADVAVPPASAPTPSSSGSACPVKHTNNTETTASSRSACPIPHGKKEVETKASNESACPVKHKDGQVYKNPSVFNVYSTKIDPTNQMPANANQQPSANQQMPLSVDRVPSSIPKGGTEQETWTYPSPQMFWNALVRKDKTEGVLEQDMETVIAIHNNMNENTWQQVVEWEKLVNDPAKAAPGRESKLLKFCGRPDELSPKARLKVLFGHPAPFDRHDWTVDRGGKMVRYIIDYYHDESAVQQDKKPRHMTDAASMQSIKVDVRPALDDPSSILARLVLMPWRQFQGSTKYNPPPFFAPKVMIQAEEGKLQRINSDWKEIANKCAPKKAALAECASEESCRAASVALQVCTASVVCPSLAAAFLECTSATSAGGKKQEVNMAKAGAAFSDVIQCLELFEIDSKKAMGLENVDLDKKKADK</sequence>
<accession>A0A7S3HQN3</accession>
<dbReference type="EMBL" id="HBIC01060085">
    <property type="protein sequence ID" value="CAE0301971.1"/>
    <property type="molecule type" value="Transcribed_RNA"/>
</dbReference>
<dbReference type="PANTHER" id="PTHR12743">
    <property type="entry name" value="CYTOCHROME C1 HEME LYASE"/>
    <property type="match status" value="1"/>
</dbReference>
<keyword evidence="8 10" id="KW-0472">Membrane</keyword>
<feature type="compositionally biased region" description="Low complexity" evidence="11">
    <location>
        <begin position="1"/>
        <end position="27"/>
    </location>
</feature>
<reference evidence="12" key="1">
    <citation type="submission" date="2021-01" db="EMBL/GenBank/DDBJ databases">
        <authorList>
            <person name="Corre E."/>
            <person name="Pelletier E."/>
            <person name="Niang G."/>
            <person name="Scheremetjew M."/>
            <person name="Finn R."/>
            <person name="Kale V."/>
            <person name="Holt S."/>
            <person name="Cochrane G."/>
            <person name="Meng A."/>
            <person name="Brown T."/>
            <person name="Cohen L."/>
        </authorList>
    </citation>
    <scope>NUCLEOTIDE SEQUENCE</scope>
    <source>
        <strain evidence="12">CCAP 955/1</strain>
    </source>
</reference>
<keyword evidence="4 10" id="KW-0479">Metal-binding</keyword>
<name>A0A7S3HQN3_9STRA</name>
<comment type="subcellular location">
    <subcellularLocation>
        <location evidence="1 10">Mitochondrion inner membrane</location>
    </subcellularLocation>
</comment>
<evidence type="ECO:0000256" key="8">
    <source>
        <dbReference type="ARBA" id="ARBA00023136"/>
    </source>
</evidence>
<comment type="catalytic activity">
    <reaction evidence="10">
        <text>holo-[cytochrome c] = apo-[cytochrome c] + heme b</text>
        <dbReference type="Rhea" id="RHEA:22648"/>
        <dbReference type="Rhea" id="RHEA-COMP:10725"/>
        <dbReference type="Rhea" id="RHEA-COMP:10726"/>
        <dbReference type="ChEBI" id="CHEBI:29950"/>
        <dbReference type="ChEBI" id="CHEBI:60344"/>
        <dbReference type="ChEBI" id="CHEBI:83739"/>
        <dbReference type="EC" id="4.4.1.17"/>
    </reaction>
</comment>
<evidence type="ECO:0000256" key="10">
    <source>
        <dbReference type="RuleBase" id="RU363130"/>
    </source>
</evidence>
<dbReference type="PROSITE" id="PS00821">
    <property type="entry name" value="CYTO_HEME_LYASE_1"/>
    <property type="match status" value="1"/>
</dbReference>
<keyword evidence="5 10" id="KW-0999">Mitochondrion inner membrane</keyword>
<keyword evidence="9 10" id="KW-0456">Lyase</keyword>
<dbReference type="PROSITE" id="PS00822">
    <property type="entry name" value="CYTO_HEME_LYASE_2"/>
    <property type="match status" value="1"/>
</dbReference>
<dbReference type="GO" id="GO:0005743">
    <property type="term" value="C:mitochondrial inner membrane"/>
    <property type="evidence" value="ECO:0007669"/>
    <property type="project" value="UniProtKB-SubCell"/>
</dbReference>
<comment type="similarity">
    <text evidence="2 10">Belongs to the cytochrome c-type heme lyase family.</text>
</comment>
<evidence type="ECO:0000256" key="4">
    <source>
        <dbReference type="ARBA" id="ARBA00022723"/>
    </source>
</evidence>